<dbReference type="PRINTS" id="PR00359">
    <property type="entry name" value="BP450"/>
</dbReference>
<dbReference type="PROSITE" id="PS00086">
    <property type="entry name" value="CYTOCHROME_P450"/>
    <property type="match status" value="1"/>
</dbReference>
<dbReference type="PANTHER" id="PTHR46696">
    <property type="entry name" value="P450, PUTATIVE (EUROFUNG)-RELATED"/>
    <property type="match status" value="1"/>
</dbReference>
<organism evidence="8 9">
    <name type="scientific">Nocardia suismassiliense</name>
    <dbReference type="NCBI Taxonomy" id="2077092"/>
    <lineage>
        <taxon>Bacteria</taxon>
        <taxon>Bacillati</taxon>
        <taxon>Actinomycetota</taxon>
        <taxon>Actinomycetes</taxon>
        <taxon>Mycobacteriales</taxon>
        <taxon>Nocardiaceae</taxon>
        <taxon>Nocardia</taxon>
    </lineage>
</organism>
<keyword evidence="3 7" id="KW-0479">Metal-binding</keyword>
<comment type="caution">
    <text evidence="8">The sequence shown here is derived from an EMBL/GenBank/DDBJ whole genome shotgun (WGS) entry which is preliminary data.</text>
</comment>
<dbReference type="Pfam" id="PF00067">
    <property type="entry name" value="p450"/>
    <property type="match status" value="1"/>
</dbReference>
<dbReference type="Gene3D" id="1.10.630.10">
    <property type="entry name" value="Cytochrome P450"/>
    <property type="match status" value="1"/>
</dbReference>
<dbReference type="PRINTS" id="PR00385">
    <property type="entry name" value="P450"/>
</dbReference>
<evidence type="ECO:0000313" key="9">
    <source>
        <dbReference type="Proteomes" id="UP001601948"/>
    </source>
</evidence>
<dbReference type="Proteomes" id="UP001601948">
    <property type="component" value="Unassembled WGS sequence"/>
</dbReference>
<proteinExistence type="inferred from homology"/>
<evidence type="ECO:0000256" key="1">
    <source>
        <dbReference type="ARBA" id="ARBA00010617"/>
    </source>
</evidence>
<dbReference type="InterPro" id="IPR001128">
    <property type="entry name" value="Cyt_P450"/>
</dbReference>
<keyword evidence="4 7" id="KW-0560">Oxidoreductase</keyword>
<reference evidence="8 9" key="1">
    <citation type="submission" date="2024-10" db="EMBL/GenBank/DDBJ databases">
        <title>The Natural Products Discovery Center: Release of the First 8490 Sequenced Strains for Exploring Actinobacteria Biosynthetic Diversity.</title>
        <authorList>
            <person name="Kalkreuter E."/>
            <person name="Kautsar S.A."/>
            <person name="Yang D."/>
            <person name="Bader C.D."/>
            <person name="Teijaro C.N."/>
            <person name="Fluegel L."/>
            <person name="Davis C.M."/>
            <person name="Simpson J.R."/>
            <person name="Lauterbach L."/>
            <person name="Steele A.D."/>
            <person name="Gui C."/>
            <person name="Meng S."/>
            <person name="Li G."/>
            <person name="Viehrig K."/>
            <person name="Ye F."/>
            <person name="Su P."/>
            <person name="Kiefer A.F."/>
            <person name="Nichols A."/>
            <person name="Cepeda A.J."/>
            <person name="Yan W."/>
            <person name="Fan B."/>
            <person name="Jiang Y."/>
            <person name="Adhikari A."/>
            <person name="Zheng C.-J."/>
            <person name="Schuster L."/>
            <person name="Cowan T.M."/>
            <person name="Smanski M.J."/>
            <person name="Chevrette M.G."/>
            <person name="De Carvalho L.P.S."/>
            <person name="Shen B."/>
        </authorList>
    </citation>
    <scope>NUCLEOTIDE SEQUENCE [LARGE SCALE GENOMIC DNA]</scope>
    <source>
        <strain evidence="8 9">NPDC003040</strain>
    </source>
</reference>
<evidence type="ECO:0000256" key="4">
    <source>
        <dbReference type="ARBA" id="ARBA00023002"/>
    </source>
</evidence>
<evidence type="ECO:0000256" key="5">
    <source>
        <dbReference type="ARBA" id="ARBA00023004"/>
    </source>
</evidence>
<keyword evidence="2 7" id="KW-0349">Heme</keyword>
<keyword evidence="5 7" id="KW-0408">Iron</keyword>
<evidence type="ECO:0000256" key="7">
    <source>
        <dbReference type="RuleBase" id="RU000461"/>
    </source>
</evidence>
<comment type="similarity">
    <text evidence="1 7">Belongs to the cytochrome P450 family.</text>
</comment>
<protein>
    <submittedName>
        <fullName evidence="8">Cytochrome P450</fullName>
    </submittedName>
</protein>
<dbReference type="EMBL" id="JBIAPI010000009">
    <property type="protein sequence ID" value="MFF3226940.1"/>
    <property type="molecule type" value="Genomic_DNA"/>
</dbReference>
<evidence type="ECO:0000256" key="6">
    <source>
        <dbReference type="ARBA" id="ARBA00023033"/>
    </source>
</evidence>
<evidence type="ECO:0000313" key="8">
    <source>
        <dbReference type="EMBL" id="MFF3226940.1"/>
    </source>
</evidence>
<accession>A0ABW6R2E9</accession>
<keyword evidence="9" id="KW-1185">Reference proteome</keyword>
<gene>
    <name evidence="8" type="ORF">ACFYV7_29380</name>
</gene>
<dbReference type="InterPro" id="IPR036396">
    <property type="entry name" value="Cyt_P450_sf"/>
</dbReference>
<dbReference type="PANTHER" id="PTHR46696:SF6">
    <property type="entry name" value="P450, PUTATIVE (EUROFUNG)-RELATED"/>
    <property type="match status" value="1"/>
</dbReference>
<dbReference type="SUPFAM" id="SSF48264">
    <property type="entry name" value="Cytochrome P450"/>
    <property type="match status" value="1"/>
</dbReference>
<dbReference type="RefSeq" id="WP_387722603.1">
    <property type="nucleotide sequence ID" value="NZ_JBIAPI010000009.1"/>
</dbReference>
<sequence>MFEHSEFDLFAPPATENPFTVYDGMRAQCPVARSEQLGGYWIATSYQAVNDVAKAPELFSSVSISVPKDAFGDDLAERPPITLDPPRHGPFRRTLLPAFSPRRIKALEASVREHARDMATTIAGQDRCDAAAEYAKNIPSRFMARMIGCADEREKEFADRMRALLESNELDETKRAMAETQRYLNELIAERRDNPRDDLVSCVLSAEIDGRALTGQELIGALVLIITAGIDTTWSAIGSSLWHLASHPEDRKRLVAEPELIPTAVEEFLRVFSPVQIARVVTRDIHFHGVDLAEGDSILMGMPSANRDAEEFPAADAVALDRAVNRHVAFGVGIHRCIGSSVARMEMRIAMEEWLRAIPEFSLAPDAPVAWSTGHVWGPRKLDLLIGGAACTSS</sequence>
<dbReference type="InterPro" id="IPR017972">
    <property type="entry name" value="Cyt_P450_CS"/>
</dbReference>
<evidence type="ECO:0000256" key="2">
    <source>
        <dbReference type="ARBA" id="ARBA00022617"/>
    </source>
</evidence>
<name>A0ABW6R2E9_9NOCA</name>
<keyword evidence="6 7" id="KW-0503">Monooxygenase</keyword>
<dbReference type="InterPro" id="IPR002397">
    <property type="entry name" value="Cyt_P450_B"/>
</dbReference>
<evidence type="ECO:0000256" key="3">
    <source>
        <dbReference type="ARBA" id="ARBA00022723"/>
    </source>
</evidence>